<evidence type="ECO:0000259" key="2">
    <source>
        <dbReference type="PROSITE" id="PS50213"/>
    </source>
</evidence>
<dbReference type="OrthoDB" id="9800666at2"/>
<dbReference type="EMBL" id="FWFT01000001">
    <property type="protein sequence ID" value="SLN14742.1"/>
    <property type="molecule type" value="Genomic_DNA"/>
</dbReference>
<proteinExistence type="predicted"/>
<dbReference type="AlphaFoldDB" id="A0A1Y5RDA2"/>
<dbReference type="FunFam" id="2.30.180.10:FF:000032">
    <property type="entry name" value="Fasciclin domain-containing protein, putative"/>
    <property type="match status" value="1"/>
</dbReference>
<evidence type="ECO:0000313" key="4">
    <source>
        <dbReference type="Proteomes" id="UP000193623"/>
    </source>
</evidence>
<evidence type="ECO:0000256" key="1">
    <source>
        <dbReference type="SAM" id="SignalP"/>
    </source>
</evidence>
<sequence>MKTTIKAALLSASVLGLAAAAANAEEDGILNGELLDENATIVENAAKVQNFSTLVAAVEAAGLADDLMGEGPFTIFAPTDAAFAALPEGTVENLLLPENQDQLINILSAHVIPGEYTRGDMEVALLQDEVLAEDFELMKDENMLSFDTLALTDILVERVGGSFYINNDIGVDENIEVINGDIMTSNGVIHVIDQVILPSS</sequence>
<dbReference type="GO" id="GO:0005615">
    <property type="term" value="C:extracellular space"/>
    <property type="evidence" value="ECO:0007669"/>
    <property type="project" value="TreeGrafter"/>
</dbReference>
<dbReference type="RefSeq" id="WP_085862781.1">
    <property type="nucleotide sequence ID" value="NZ_FWFT01000001.1"/>
</dbReference>
<feature type="domain" description="FAS1" evidence="2">
    <location>
        <begin position="38"/>
        <end position="196"/>
    </location>
</feature>
<dbReference type="InterPro" id="IPR050904">
    <property type="entry name" value="Adhesion/Biosynth-related"/>
</dbReference>
<dbReference type="PANTHER" id="PTHR10900">
    <property type="entry name" value="PERIOSTIN-RELATED"/>
    <property type="match status" value="1"/>
</dbReference>
<dbReference type="Proteomes" id="UP000193623">
    <property type="component" value="Unassembled WGS sequence"/>
</dbReference>
<gene>
    <name evidence="3" type="ORF">PSJ8397_00299</name>
</gene>
<organism evidence="3 4">
    <name type="scientific">Pseudooctadecabacter jejudonensis</name>
    <dbReference type="NCBI Taxonomy" id="1391910"/>
    <lineage>
        <taxon>Bacteria</taxon>
        <taxon>Pseudomonadati</taxon>
        <taxon>Pseudomonadota</taxon>
        <taxon>Alphaproteobacteria</taxon>
        <taxon>Rhodobacterales</taxon>
        <taxon>Paracoccaceae</taxon>
        <taxon>Pseudooctadecabacter</taxon>
    </lineage>
</organism>
<name>A0A1Y5RDA2_9RHOB</name>
<feature type="chain" id="PRO_5012011888" evidence="1">
    <location>
        <begin position="25"/>
        <end position="200"/>
    </location>
</feature>
<dbReference type="Pfam" id="PF02469">
    <property type="entry name" value="Fasciclin"/>
    <property type="match status" value="1"/>
</dbReference>
<accession>A0A1Y5RDA2</accession>
<evidence type="ECO:0000313" key="3">
    <source>
        <dbReference type="EMBL" id="SLN14742.1"/>
    </source>
</evidence>
<reference evidence="3 4" key="1">
    <citation type="submission" date="2017-03" db="EMBL/GenBank/DDBJ databases">
        <authorList>
            <person name="Afonso C.L."/>
            <person name="Miller P.J."/>
            <person name="Scott M.A."/>
            <person name="Spackman E."/>
            <person name="Goraichik I."/>
            <person name="Dimitrov K.M."/>
            <person name="Suarez D.L."/>
            <person name="Swayne D.E."/>
        </authorList>
    </citation>
    <scope>NUCLEOTIDE SEQUENCE [LARGE SCALE GENOMIC DNA]</scope>
    <source>
        <strain evidence="3 4">CECT 8397</strain>
    </source>
</reference>
<keyword evidence="4" id="KW-1185">Reference proteome</keyword>
<feature type="signal peptide" evidence="1">
    <location>
        <begin position="1"/>
        <end position="24"/>
    </location>
</feature>
<dbReference type="SUPFAM" id="SSF82153">
    <property type="entry name" value="FAS1 domain"/>
    <property type="match status" value="1"/>
</dbReference>
<dbReference type="InterPro" id="IPR000782">
    <property type="entry name" value="FAS1_domain"/>
</dbReference>
<keyword evidence="1" id="KW-0732">Signal</keyword>
<dbReference type="Gene3D" id="2.30.180.10">
    <property type="entry name" value="FAS1 domain"/>
    <property type="match status" value="1"/>
</dbReference>
<dbReference type="InterPro" id="IPR036378">
    <property type="entry name" value="FAS1_dom_sf"/>
</dbReference>
<dbReference type="PANTHER" id="PTHR10900:SF77">
    <property type="entry name" value="FI19380P1"/>
    <property type="match status" value="1"/>
</dbReference>
<dbReference type="PROSITE" id="PS50213">
    <property type="entry name" value="FAS1"/>
    <property type="match status" value="1"/>
</dbReference>
<dbReference type="SMART" id="SM00554">
    <property type="entry name" value="FAS1"/>
    <property type="match status" value="1"/>
</dbReference>
<protein>
    <submittedName>
        <fullName evidence="3">Immunogenic protein MPT70</fullName>
    </submittedName>
</protein>